<dbReference type="PRINTS" id="PR00112">
    <property type="entry name" value="ACYLPHPHTASE"/>
</dbReference>
<comment type="similarity">
    <text evidence="1 7">Belongs to the acylphosphatase family.</text>
</comment>
<evidence type="ECO:0000256" key="1">
    <source>
        <dbReference type="ARBA" id="ARBA00005614"/>
    </source>
</evidence>
<keyword evidence="10" id="KW-1185">Reference proteome</keyword>
<evidence type="ECO:0000313" key="10">
    <source>
        <dbReference type="Proteomes" id="UP000248148"/>
    </source>
</evidence>
<evidence type="ECO:0000256" key="3">
    <source>
        <dbReference type="ARBA" id="ARBA00022801"/>
    </source>
</evidence>
<dbReference type="EMBL" id="QJTI01000007">
    <property type="protein sequence ID" value="PYF03308.1"/>
    <property type="molecule type" value="Genomic_DNA"/>
</dbReference>
<sequence length="99" mass="10646">MTDVIRQVTVRGRVQGVGFRAFVEFQAIKLDLEGWVRNRRDGSVEALLAGPEAAVAAMIELCRQGPSASHVAALADEPASADALNLRRAGERFSTLPTL</sequence>
<keyword evidence="3 5" id="KW-0378">Hydrolase</keyword>
<proteinExistence type="inferred from homology"/>
<dbReference type="AlphaFoldDB" id="A0A318TJJ6"/>
<evidence type="ECO:0000259" key="8">
    <source>
        <dbReference type="PROSITE" id="PS51160"/>
    </source>
</evidence>
<feature type="active site" evidence="5">
    <location>
        <position position="38"/>
    </location>
</feature>
<dbReference type="RefSeq" id="WP_110780497.1">
    <property type="nucleotide sequence ID" value="NZ_QJTI01000007.1"/>
</dbReference>
<dbReference type="InterPro" id="IPR017968">
    <property type="entry name" value="Acylphosphatase_CS"/>
</dbReference>
<dbReference type="PROSITE" id="PS00150">
    <property type="entry name" value="ACYLPHOSPHATASE_1"/>
    <property type="match status" value="1"/>
</dbReference>
<dbReference type="Pfam" id="PF00708">
    <property type="entry name" value="Acylphosphatase"/>
    <property type="match status" value="1"/>
</dbReference>
<comment type="caution">
    <text evidence="9">The sequence shown here is derived from an EMBL/GenBank/DDBJ whole genome shotgun (WGS) entry which is preliminary data.</text>
</comment>
<protein>
    <recommendedName>
        <fullName evidence="2 5">Acylphosphatase</fullName>
        <ecNumber evidence="2 5">3.6.1.7</ecNumber>
    </recommendedName>
</protein>
<reference evidence="9 10" key="1">
    <citation type="submission" date="2018-06" db="EMBL/GenBank/DDBJ databases">
        <title>Genomic Encyclopedia of Archaeal and Bacterial Type Strains, Phase II (KMG-II): from individual species to whole genera.</title>
        <authorList>
            <person name="Goeker M."/>
        </authorList>
    </citation>
    <scope>NUCLEOTIDE SEQUENCE [LARGE SCALE GENOMIC DNA]</scope>
    <source>
        <strain evidence="9 10">JCM 11668</strain>
    </source>
</reference>
<dbReference type="EC" id="3.6.1.7" evidence="2 5"/>
<dbReference type="InterPro" id="IPR036046">
    <property type="entry name" value="Acylphosphatase-like_dom_sf"/>
</dbReference>
<dbReference type="InterPro" id="IPR020456">
    <property type="entry name" value="Acylphosphatase"/>
</dbReference>
<dbReference type="PANTHER" id="PTHR47268">
    <property type="entry name" value="ACYLPHOSPHATASE"/>
    <property type="match status" value="1"/>
</dbReference>
<dbReference type="InterPro" id="IPR001792">
    <property type="entry name" value="Acylphosphatase-like_dom"/>
</dbReference>
<dbReference type="PANTHER" id="PTHR47268:SF4">
    <property type="entry name" value="ACYLPHOSPHATASE"/>
    <property type="match status" value="1"/>
</dbReference>
<name>A0A318TJJ6_9BRAD</name>
<feature type="domain" description="Acylphosphatase-like" evidence="8">
    <location>
        <begin position="5"/>
        <end position="97"/>
    </location>
</feature>
<dbReference type="PROSITE" id="PS51160">
    <property type="entry name" value="ACYLPHOSPHATASE_3"/>
    <property type="match status" value="1"/>
</dbReference>
<evidence type="ECO:0000256" key="2">
    <source>
        <dbReference type="ARBA" id="ARBA00012150"/>
    </source>
</evidence>
<dbReference type="SUPFAM" id="SSF54975">
    <property type="entry name" value="Acylphosphatase/BLUF domain-like"/>
    <property type="match status" value="1"/>
</dbReference>
<dbReference type="GO" id="GO:0003998">
    <property type="term" value="F:acylphosphatase activity"/>
    <property type="evidence" value="ECO:0007669"/>
    <property type="project" value="UniProtKB-EC"/>
</dbReference>
<evidence type="ECO:0000256" key="5">
    <source>
        <dbReference type="PROSITE-ProRule" id="PRU00520"/>
    </source>
</evidence>
<dbReference type="Proteomes" id="UP000248148">
    <property type="component" value="Unassembled WGS sequence"/>
</dbReference>
<evidence type="ECO:0000256" key="4">
    <source>
        <dbReference type="ARBA" id="ARBA00047645"/>
    </source>
</evidence>
<accession>A0A318TJJ6</accession>
<organism evidence="9 10">
    <name type="scientific">Rhodopseudomonas faecalis</name>
    <dbReference type="NCBI Taxonomy" id="99655"/>
    <lineage>
        <taxon>Bacteria</taxon>
        <taxon>Pseudomonadati</taxon>
        <taxon>Pseudomonadota</taxon>
        <taxon>Alphaproteobacteria</taxon>
        <taxon>Hyphomicrobiales</taxon>
        <taxon>Nitrobacteraceae</taxon>
        <taxon>Rhodopseudomonas</taxon>
    </lineage>
</organism>
<feature type="active site" evidence="5">
    <location>
        <position position="20"/>
    </location>
</feature>
<comment type="catalytic activity">
    <reaction evidence="4 5 6">
        <text>an acyl phosphate + H2O = a carboxylate + phosphate + H(+)</text>
        <dbReference type="Rhea" id="RHEA:14965"/>
        <dbReference type="ChEBI" id="CHEBI:15377"/>
        <dbReference type="ChEBI" id="CHEBI:15378"/>
        <dbReference type="ChEBI" id="CHEBI:29067"/>
        <dbReference type="ChEBI" id="CHEBI:43474"/>
        <dbReference type="ChEBI" id="CHEBI:59918"/>
        <dbReference type="EC" id="3.6.1.7"/>
    </reaction>
</comment>
<dbReference type="NCBIfam" id="NF010996">
    <property type="entry name" value="PRK14421.1"/>
    <property type="match status" value="1"/>
</dbReference>
<evidence type="ECO:0000256" key="6">
    <source>
        <dbReference type="RuleBase" id="RU000553"/>
    </source>
</evidence>
<dbReference type="Gene3D" id="3.30.70.100">
    <property type="match status" value="1"/>
</dbReference>
<dbReference type="PROSITE" id="PS00151">
    <property type="entry name" value="ACYLPHOSPHATASE_2"/>
    <property type="match status" value="1"/>
</dbReference>
<evidence type="ECO:0000256" key="7">
    <source>
        <dbReference type="RuleBase" id="RU004168"/>
    </source>
</evidence>
<evidence type="ECO:0000313" key="9">
    <source>
        <dbReference type="EMBL" id="PYF03308.1"/>
    </source>
</evidence>
<gene>
    <name evidence="9" type="ORF">BJ122_10731</name>
</gene>